<evidence type="ECO:0000256" key="8">
    <source>
        <dbReference type="PIRSR" id="PIRSR601461-2"/>
    </source>
</evidence>
<evidence type="ECO:0000256" key="6">
    <source>
        <dbReference type="ARBA" id="ARBA00023145"/>
    </source>
</evidence>
<dbReference type="InterPro" id="IPR033121">
    <property type="entry name" value="PEPTIDASE_A1"/>
</dbReference>
<dbReference type="PANTHER" id="PTHR47966:SF51">
    <property type="entry name" value="BETA-SITE APP-CLEAVING ENZYME, ISOFORM A-RELATED"/>
    <property type="match status" value="1"/>
</dbReference>
<comment type="caution">
    <text evidence="12">The sequence shown here is derived from an EMBL/GenBank/DDBJ whole genome shotgun (WGS) entry which is preliminary data.</text>
</comment>
<evidence type="ECO:0000256" key="10">
    <source>
        <dbReference type="SAM" id="SignalP"/>
    </source>
</evidence>
<dbReference type="GO" id="GO:0006508">
    <property type="term" value="P:proteolysis"/>
    <property type="evidence" value="ECO:0007669"/>
    <property type="project" value="UniProtKB-KW"/>
</dbReference>
<name>A0A9P6IT90_MORAP</name>
<evidence type="ECO:0000313" key="12">
    <source>
        <dbReference type="EMBL" id="KAF9945147.1"/>
    </source>
</evidence>
<dbReference type="InterPro" id="IPR001461">
    <property type="entry name" value="Aspartic_peptidase_A1"/>
</dbReference>
<organism evidence="12 13">
    <name type="scientific">Mortierella alpina</name>
    <name type="common">Oleaginous fungus</name>
    <name type="synonym">Mortierella renispora</name>
    <dbReference type="NCBI Taxonomy" id="64518"/>
    <lineage>
        <taxon>Eukaryota</taxon>
        <taxon>Fungi</taxon>
        <taxon>Fungi incertae sedis</taxon>
        <taxon>Mucoromycota</taxon>
        <taxon>Mortierellomycotina</taxon>
        <taxon>Mortierellomycetes</taxon>
        <taxon>Mortierellales</taxon>
        <taxon>Mortierellaceae</taxon>
        <taxon>Mortierella</taxon>
    </lineage>
</organism>
<dbReference type="Pfam" id="PF00026">
    <property type="entry name" value="Asp"/>
    <property type="match status" value="1"/>
</dbReference>
<comment type="similarity">
    <text evidence="1 9">Belongs to the peptidase A1 family.</text>
</comment>
<evidence type="ECO:0000259" key="11">
    <source>
        <dbReference type="PROSITE" id="PS51767"/>
    </source>
</evidence>
<dbReference type="CDD" id="cd05471">
    <property type="entry name" value="pepsin_like"/>
    <property type="match status" value="1"/>
</dbReference>
<dbReference type="PANTHER" id="PTHR47966">
    <property type="entry name" value="BETA-SITE APP-CLEAVING ENZYME, ISOFORM A-RELATED"/>
    <property type="match status" value="1"/>
</dbReference>
<keyword evidence="6" id="KW-0865">Zymogen</keyword>
<dbReference type="InterPro" id="IPR021109">
    <property type="entry name" value="Peptidase_aspartic_dom_sf"/>
</dbReference>
<dbReference type="EMBL" id="JAAAHY010002175">
    <property type="protein sequence ID" value="KAF9945147.1"/>
    <property type="molecule type" value="Genomic_DNA"/>
</dbReference>
<evidence type="ECO:0000256" key="3">
    <source>
        <dbReference type="ARBA" id="ARBA00022729"/>
    </source>
</evidence>
<evidence type="ECO:0000313" key="13">
    <source>
        <dbReference type="Proteomes" id="UP000738359"/>
    </source>
</evidence>
<keyword evidence="3 10" id="KW-0732">Signal</keyword>
<keyword evidence="2 9" id="KW-0645">Protease</keyword>
<gene>
    <name evidence="12" type="ORF">BGZ70_004013</name>
</gene>
<protein>
    <recommendedName>
        <fullName evidence="11">Peptidase A1 domain-containing protein</fullName>
    </recommendedName>
</protein>
<dbReference type="Proteomes" id="UP000738359">
    <property type="component" value="Unassembled WGS sequence"/>
</dbReference>
<keyword evidence="5 9" id="KW-0378">Hydrolase</keyword>
<evidence type="ECO:0000256" key="9">
    <source>
        <dbReference type="RuleBase" id="RU000454"/>
    </source>
</evidence>
<keyword evidence="7 8" id="KW-1015">Disulfide bond</keyword>
<evidence type="ECO:0000256" key="2">
    <source>
        <dbReference type="ARBA" id="ARBA00022670"/>
    </source>
</evidence>
<dbReference type="PROSITE" id="PS00141">
    <property type="entry name" value="ASP_PROTEASE"/>
    <property type="match status" value="1"/>
</dbReference>
<dbReference type="PROSITE" id="PS51767">
    <property type="entry name" value="PEPTIDASE_A1"/>
    <property type="match status" value="1"/>
</dbReference>
<evidence type="ECO:0000256" key="5">
    <source>
        <dbReference type="ARBA" id="ARBA00022801"/>
    </source>
</evidence>
<evidence type="ECO:0000256" key="1">
    <source>
        <dbReference type="ARBA" id="ARBA00007447"/>
    </source>
</evidence>
<feature type="disulfide bond" evidence="8">
    <location>
        <begin position="64"/>
        <end position="68"/>
    </location>
</feature>
<keyword evidence="4 9" id="KW-0064">Aspartyl protease</keyword>
<dbReference type="InterPro" id="IPR034164">
    <property type="entry name" value="Pepsin-like_dom"/>
</dbReference>
<evidence type="ECO:0000256" key="4">
    <source>
        <dbReference type="ARBA" id="ARBA00022750"/>
    </source>
</evidence>
<feature type="signal peptide" evidence="10">
    <location>
        <begin position="1"/>
        <end position="20"/>
    </location>
</feature>
<accession>A0A9P6IT90</accession>
<evidence type="ECO:0000256" key="7">
    <source>
        <dbReference type="ARBA" id="ARBA00023157"/>
    </source>
</evidence>
<dbReference type="SUPFAM" id="SSF50630">
    <property type="entry name" value="Acid proteases"/>
    <property type="match status" value="1"/>
</dbReference>
<reference evidence="12" key="1">
    <citation type="journal article" date="2020" name="Fungal Divers.">
        <title>Resolving the Mortierellaceae phylogeny through synthesis of multi-gene phylogenetics and phylogenomics.</title>
        <authorList>
            <person name="Vandepol N."/>
            <person name="Liber J."/>
            <person name="Desiro A."/>
            <person name="Na H."/>
            <person name="Kennedy M."/>
            <person name="Barry K."/>
            <person name="Grigoriev I.V."/>
            <person name="Miller A.N."/>
            <person name="O'Donnell K."/>
            <person name="Stajich J.E."/>
            <person name="Bonito G."/>
        </authorList>
    </citation>
    <scope>NUCLEOTIDE SEQUENCE</scope>
    <source>
        <strain evidence="12">CK1249</strain>
    </source>
</reference>
<dbReference type="Gene3D" id="2.40.70.10">
    <property type="entry name" value="Acid Proteases"/>
    <property type="match status" value="1"/>
</dbReference>
<dbReference type="GO" id="GO:0004190">
    <property type="term" value="F:aspartic-type endopeptidase activity"/>
    <property type="evidence" value="ECO:0007669"/>
    <property type="project" value="UniProtKB-KW"/>
</dbReference>
<dbReference type="InterPro" id="IPR001969">
    <property type="entry name" value="Aspartic_peptidase_AS"/>
</dbReference>
<dbReference type="AlphaFoldDB" id="A0A9P6IT90"/>
<sequence>MKRLSLILAAAIHVAYVADAAGIPLTNGNNGLWYGAINVGTPPKPFTVLFDTGSADLFLPGTDCDSSCDGHTQYDPSSSSTAQDLKKSFLINNGDGLTVSGKQFTDTVSIGGFTGTSQTLGAAMRYSSAFGISQFPADGILGMAFQKISKFDAPPIPQTLANQHQLEEYVFSFKLAASGSELYMGG</sequence>
<dbReference type="PRINTS" id="PR00792">
    <property type="entry name" value="PEPSIN"/>
</dbReference>
<dbReference type="FunFam" id="2.40.70.10:FF:000008">
    <property type="entry name" value="Cathepsin D"/>
    <property type="match status" value="1"/>
</dbReference>
<dbReference type="OrthoDB" id="15189at2759"/>
<feature type="chain" id="PRO_5040376684" description="Peptidase A1 domain-containing protein" evidence="10">
    <location>
        <begin position="21"/>
        <end position="186"/>
    </location>
</feature>
<proteinExistence type="inferred from homology"/>
<feature type="non-terminal residue" evidence="12">
    <location>
        <position position="186"/>
    </location>
</feature>
<feature type="domain" description="Peptidase A1" evidence="11">
    <location>
        <begin position="33"/>
        <end position="186"/>
    </location>
</feature>
<keyword evidence="13" id="KW-1185">Reference proteome</keyword>